<proteinExistence type="predicted"/>
<organism evidence="2 3">
    <name type="scientific">Porphyromonas asaccharolytica (strain ATCC 25260 / DSM 20707 / BCRC 10618 / CCUG 7834 / JCM 6326 / LMG 13178 / VPI 4198 / B440)</name>
    <name type="common">Bacteroides asaccharolyticus</name>
    <dbReference type="NCBI Taxonomy" id="879243"/>
    <lineage>
        <taxon>Bacteria</taxon>
        <taxon>Pseudomonadati</taxon>
        <taxon>Bacteroidota</taxon>
        <taxon>Bacteroidia</taxon>
        <taxon>Bacteroidales</taxon>
        <taxon>Porphyromonadaceae</taxon>
        <taxon>Porphyromonas</taxon>
    </lineage>
</organism>
<accession>F4KKW6</accession>
<name>F4KKW6_PORAD</name>
<keyword evidence="1" id="KW-0732">Signal</keyword>
<dbReference type="Proteomes" id="UP000006545">
    <property type="component" value="Chromosome"/>
</dbReference>
<dbReference type="KEGG" id="pah:Poras_0045"/>
<sequence length="203" mass="22595">MNKLLRQALTLCVLILAAGYSLPAQVVVVQGEPEAPLPRTLNEVRLNLLAPVAFKAIALEYERSTTKVKDLGFGATINVSFAHTRDYETSVFPTFGVMPYARWYFGGKRLAATRLNSGFFIEANTAINYHRYTRNNYQDYSNGQMTETKQGVSWGIGFGGGWKLVSRSNWSGEISMRVGRNLVKGDGAEDVYVYPAISVGYRF</sequence>
<feature type="signal peptide" evidence="1">
    <location>
        <begin position="1"/>
        <end position="26"/>
    </location>
</feature>
<protein>
    <recommendedName>
        <fullName evidence="4">DUF3575 domain-containing protein</fullName>
    </recommendedName>
</protein>
<dbReference type="HOGENOM" id="CLU_1347899_0_0_10"/>
<dbReference type="OrthoDB" id="768080at2"/>
<gene>
    <name evidence="2" type="ordered locus">Poras_0045</name>
</gene>
<dbReference type="AlphaFoldDB" id="F4KKW6"/>
<dbReference type="RefSeq" id="WP_013759726.1">
    <property type="nucleotide sequence ID" value="NC_015501.1"/>
</dbReference>
<evidence type="ECO:0000313" key="2">
    <source>
        <dbReference type="EMBL" id="AEE11999.1"/>
    </source>
</evidence>
<evidence type="ECO:0000256" key="1">
    <source>
        <dbReference type="SAM" id="SignalP"/>
    </source>
</evidence>
<dbReference type="EMBL" id="CP002689">
    <property type="protein sequence ID" value="AEE11999.1"/>
    <property type="molecule type" value="Genomic_DNA"/>
</dbReference>
<reference evidence="3" key="1">
    <citation type="submission" date="2011-04" db="EMBL/GenBank/DDBJ databases">
        <title>The complete genome of Porphyromonas asaccharolytica DSM 20707.</title>
        <authorList>
            <person name="Lucas S."/>
            <person name="Han J."/>
            <person name="Lapidus A."/>
            <person name="Bruce D."/>
            <person name="Goodwin L."/>
            <person name="Pitluck S."/>
            <person name="Peters L."/>
            <person name="Kyrpides N."/>
            <person name="Mavromatis K."/>
            <person name="Ivanova N."/>
            <person name="Ovchinnikova G."/>
            <person name="Pagani I."/>
            <person name="Lu M."/>
            <person name="Detter J.C."/>
            <person name="Tapia R."/>
            <person name="Han C."/>
            <person name="Land M."/>
            <person name="Hauser L."/>
            <person name="Markowitz V."/>
            <person name="Cheng J.-F."/>
            <person name="Hugenholtz P."/>
            <person name="Woyke T."/>
            <person name="Wu D."/>
            <person name="Gronow S."/>
            <person name="Wellnitz S."/>
            <person name="Brambilla E."/>
            <person name="Klenk H.-P."/>
            <person name="Eisen J.A."/>
        </authorList>
    </citation>
    <scope>NUCLEOTIDE SEQUENCE [LARGE SCALE GENOMIC DNA]</scope>
    <source>
        <strain evidence="3">ATCC 25260 / DSM 20707 / VPI 4198</strain>
    </source>
</reference>
<dbReference type="STRING" id="879243.Poras_0045"/>
<evidence type="ECO:0000313" key="3">
    <source>
        <dbReference type="Proteomes" id="UP000006545"/>
    </source>
</evidence>
<evidence type="ECO:0008006" key="4">
    <source>
        <dbReference type="Google" id="ProtNLM"/>
    </source>
</evidence>
<feature type="chain" id="PRO_5003309899" description="DUF3575 domain-containing protein" evidence="1">
    <location>
        <begin position="27"/>
        <end position="203"/>
    </location>
</feature>
<keyword evidence="3" id="KW-1185">Reference proteome</keyword>